<dbReference type="EMBL" id="JADCLJ010000021">
    <property type="protein sequence ID" value="MBE4909243.1"/>
    <property type="molecule type" value="Genomic_DNA"/>
</dbReference>
<comment type="caution">
    <text evidence="7">The sequence shown here is derived from an EMBL/GenBank/DDBJ whole genome shotgun (WGS) entry which is preliminary data.</text>
</comment>
<evidence type="ECO:0000259" key="5">
    <source>
        <dbReference type="Pfam" id="PF04542"/>
    </source>
</evidence>
<dbReference type="SUPFAM" id="SSF88946">
    <property type="entry name" value="Sigma2 domain of RNA polymerase sigma factors"/>
    <property type="match status" value="1"/>
</dbReference>
<dbReference type="PANTHER" id="PTHR43133:SF62">
    <property type="entry name" value="RNA POLYMERASE SIGMA FACTOR SIGZ"/>
    <property type="match status" value="1"/>
</dbReference>
<sequence length="172" mass="20424">MEVLTRKYYKSIYAFVYRKVGNKENAYDLTQEIFIKVIQRISSYSHRGTFKNWLYTIAVNHCRDYWGSAQYRNNLLHTELPESLESKEKSVPYIFERKETRERVRNAIHSLPEYQREVLILKYFHSMKIKEIAVVSNTSVPTVKSRLRQGLDKLTKLLGRGGDDEQAQDRKK</sequence>
<evidence type="ECO:0000256" key="4">
    <source>
        <dbReference type="ARBA" id="ARBA00023163"/>
    </source>
</evidence>
<evidence type="ECO:0000256" key="1">
    <source>
        <dbReference type="ARBA" id="ARBA00010641"/>
    </source>
</evidence>
<dbReference type="CDD" id="cd06171">
    <property type="entry name" value="Sigma70_r4"/>
    <property type="match status" value="1"/>
</dbReference>
<dbReference type="Gene3D" id="1.10.10.10">
    <property type="entry name" value="Winged helix-like DNA-binding domain superfamily/Winged helix DNA-binding domain"/>
    <property type="match status" value="1"/>
</dbReference>
<protein>
    <submittedName>
        <fullName evidence="7">RNA polymerase sigma factor</fullName>
    </submittedName>
</protein>
<reference evidence="7 8" key="1">
    <citation type="submission" date="2020-10" db="EMBL/GenBank/DDBJ databases">
        <title>Bacillus sp. HD4P25, an endophyte from a halophyte.</title>
        <authorList>
            <person name="Sun J.-Q."/>
        </authorList>
    </citation>
    <scope>NUCLEOTIDE SEQUENCE [LARGE SCALE GENOMIC DNA]</scope>
    <source>
        <strain evidence="7 8">YIM 93174</strain>
    </source>
</reference>
<dbReference type="NCBIfam" id="TIGR02937">
    <property type="entry name" value="sigma70-ECF"/>
    <property type="match status" value="1"/>
</dbReference>
<organism evidence="7 8">
    <name type="scientific">Litchfieldia luteola</name>
    <dbReference type="NCBI Taxonomy" id="682179"/>
    <lineage>
        <taxon>Bacteria</taxon>
        <taxon>Bacillati</taxon>
        <taxon>Bacillota</taxon>
        <taxon>Bacilli</taxon>
        <taxon>Bacillales</taxon>
        <taxon>Bacillaceae</taxon>
        <taxon>Litchfieldia</taxon>
    </lineage>
</organism>
<accession>A0ABR9QL63</accession>
<dbReference type="InterPro" id="IPR013325">
    <property type="entry name" value="RNA_pol_sigma_r2"/>
</dbReference>
<feature type="domain" description="RNA polymerase sigma factor 70 region 4 type 2" evidence="6">
    <location>
        <begin position="102"/>
        <end position="154"/>
    </location>
</feature>
<dbReference type="Pfam" id="PF04542">
    <property type="entry name" value="Sigma70_r2"/>
    <property type="match status" value="1"/>
</dbReference>
<name>A0ABR9QL63_9BACI</name>
<dbReference type="InterPro" id="IPR039425">
    <property type="entry name" value="RNA_pol_sigma-70-like"/>
</dbReference>
<dbReference type="Gene3D" id="1.10.1740.10">
    <property type="match status" value="1"/>
</dbReference>
<dbReference type="InterPro" id="IPR007627">
    <property type="entry name" value="RNA_pol_sigma70_r2"/>
</dbReference>
<dbReference type="Pfam" id="PF08281">
    <property type="entry name" value="Sigma70_r4_2"/>
    <property type="match status" value="1"/>
</dbReference>
<comment type="similarity">
    <text evidence="1">Belongs to the sigma-70 factor family. ECF subfamily.</text>
</comment>
<gene>
    <name evidence="7" type="ORF">IMZ08_14345</name>
</gene>
<dbReference type="PANTHER" id="PTHR43133">
    <property type="entry name" value="RNA POLYMERASE ECF-TYPE SIGMA FACTO"/>
    <property type="match status" value="1"/>
</dbReference>
<keyword evidence="2" id="KW-0805">Transcription regulation</keyword>
<evidence type="ECO:0000256" key="3">
    <source>
        <dbReference type="ARBA" id="ARBA00023082"/>
    </source>
</evidence>
<evidence type="ECO:0000313" key="7">
    <source>
        <dbReference type="EMBL" id="MBE4909243.1"/>
    </source>
</evidence>
<dbReference type="InterPro" id="IPR036388">
    <property type="entry name" value="WH-like_DNA-bd_sf"/>
</dbReference>
<evidence type="ECO:0000256" key="2">
    <source>
        <dbReference type="ARBA" id="ARBA00023015"/>
    </source>
</evidence>
<evidence type="ECO:0000313" key="8">
    <source>
        <dbReference type="Proteomes" id="UP001516662"/>
    </source>
</evidence>
<keyword evidence="3" id="KW-0731">Sigma factor</keyword>
<keyword evidence="4" id="KW-0804">Transcription</keyword>
<proteinExistence type="inferred from homology"/>
<feature type="domain" description="RNA polymerase sigma-70 region 2" evidence="5">
    <location>
        <begin position="5"/>
        <end position="69"/>
    </location>
</feature>
<dbReference type="InterPro" id="IPR014284">
    <property type="entry name" value="RNA_pol_sigma-70_dom"/>
</dbReference>
<dbReference type="SUPFAM" id="SSF88659">
    <property type="entry name" value="Sigma3 and sigma4 domains of RNA polymerase sigma factors"/>
    <property type="match status" value="1"/>
</dbReference>
<evidence type="ECO:0000259" key="6">
    <source>
        <dbReference type="Pfam" id="PF08281"/>
    </source>
</evidence>
<keyword evidence="8" id="KW-1185">Reference proteome</keyword>
<dbReference type="Proteomes" id="UP001516662">
    <property type="component" value="Unassembled WGS sequence"/>
</dbReference>
<dbReference type="InterPro" id="IPR013249">
    <property type="entry name" value="RNA_pol_sigma70_r4_t2"/>
</dbReference>
<dbReference type="InterPro" id="IPR013324">
    <property type="entry name" value="RNA_pol_sigma_r3/r4-like"/>
</dbReference>